<dbReference type="PANTHER" id="PTHR24286">
    <property type="entry name" value="CYTOCHROME P450 26"/>
    <property type="match status" value="1"/>
</dbReference>
<dbReference type="GO" id="GO:0005506">
    <property type="term" value="F:iron ion binding"/>
    <property type="evidence" value="ECO:0007669"/>
    <property type="project" value="InterPro"/>
</dbReference>
<feature type="binding site" description="axial binding residue" evidence="12">
    <location>
        <position position="427"/>
    </location>
    <ligand>
        <name>heme</name>
        <dbReference type="ChEBI" id="CHEBI:30413"/>
    </ligand>
    <ligandPart>
        <name>Fe</name>
        <dbReference type="ChEBI" id="CHEBI:18248"/>
    </ligandPart>
</feature>
<dbReference type="PRINTS" id="PR00463">
    <property type="entry name" value="EP450I"/>
</dbReference>
<keyword evidence="6 12" id="KW-0479">Metal-binding</keyword>
<dbReference type="PANTHER" id="PTHR24286:SF305">
    <property type="entry name" value="CYTOCHROME P450 708A2"/>
    <property type="match status" value="1"/>
</dbReference>
<comment type="cofactor">
    <cofactor evidence="1 12">
        <name>heme</name>
        <dbReference type="ChEBI" id="CHEBI:30413"/>
    </cofactor>
</comment>
<dbReference type="GO" id="GO:0016132">
    <property type="term" value="P:brassinosteroid biosynthetic process"/>
    <property type="evidence" value="ECO:0007669"/>
    <property type="project" value="TreeGrafter"/>
</dbReference>
<keyword evidence="5 14" id="KW-0812">Transmembrane</keyword>
<protein>
    <recommendedName>
        <fullName evidence="16">Cytochrome P450 87A3-like</fullName>
    </recommendedName>
</protein>
<evidence type="ECO:0000256" key="9">
    <source>
        <dbReference type="ARBA" id="ARBA00023004"/>
    </source>
</evidence>
<evidence type="ECO:0000256" key="14">
    <source>
        <dbReference type="SAM" id="Phobius"/>
    </source>
</evidence>
<keyword evidence="4 12" id="KW-0349">Heme</keyword>
<dbReference type="InterPro" id="IPR036396">
    <property type="entry name" value="Cyt_P450_sf"/>
</dbReference>
<dbReference type="GO" id="GO:0016705">
    <property type="term" value="F:oxidoreductase activity, acting on paired donors, with incorporation or reduction of molecular oxygen"/>
    <property type="evidence" value="ECO:0007669"/>
    <property type="project" value="InterPro"/>
</dbReference>
<evidence type="ECO:0000256" key="4">
    <source>
        <dbReference type="ARBA" id="ARBA00022617"/>
    </source>
</evidence>
<keyword evidence="10 13" id="KW-0503">Monooxygenase</keyword>
<organism evidence="15">
    <name type="scientific">Davidia involucrata</name>
    <name type="common">Dove tree</name>
    <dbReference type="NCBI Taxonomy" id="16924"/>
    <lineage>
        <taxon>Eukaryota</taxon>
        <taxon>Viridiplantae</taxon>
        <taxon>Streptophyta</taxon>
        <taxon>Embryophyta</taxon>
        <taxon>Tracheophyta</taxon>
        <taxon>Spermatophyta</taxon>
        <taxon>Magnoliopsida</taxon>
        <taxon>eudicotyledons</taxon>
        <taxon>Gunneridae</taxon>
        <taxon>Pentapetalae</taxon>
        <taxon>asterids</taxon>
        <taxon>Cornales</taxon>
        <taxon>Nyssaceae</taxon>
        <taxon>Davidia</taxon>
    </lineage>
</organism>
<keyword evidence="8 13" id="KW-0560">Oxidoreductase</keyword>
<evidence type="ECO:0000313" key="15">
    <source>
        <dbReference type="EMBL" id="MPA77135.1"/>
    </source>
</evidence>
<dbReference type="Pfam" id="PF00067">
    <property type="entry name" value="p450"/>
    <property type="match status" value="1"/>
</dbReference>
<sequence length="479" mass="54745">MWSVGVGLMCIVALATIFMCHWIHKWRNPRCNGVLPPGSMGFPLIGETIQLLIPSRSLDLHPFIKKRIQRYGLVFRTNLVGRPMIISADPEFNHFIFLQEGRSVELWYLDSFSKLFDQDSESRTNAVGSVHRYIRSTVLNHFGSESIKEKLLSQLEEMVHKTLCNWSTQESTDVKHAVSTMVFDFTAKHMFGYDYEKSPEKISKHFTHLLEGLMTFPLNIPGTTFHKCLKERNKVINMMKEKLKEKRNSPDQTCQGDLLDQAVKDMNTEKFLTDDFVVGLIFGALFASFESISSALTLAFKLLSQHPSVVEELRVEHEAILKNRGNLDSSLTWDEYKSMTFTLQVINEILRLANVAPGLLRRTLKEIKVNGYTIPAGWTIMVATSAHQLNPNTYKDPTAFNPWRWKDLDSNVISKNFMPFGGGMRQCAGAEYSKAFMATFLHVLVTKYRWTKIKEADIGRTPLLNFGDGIHIKVSEKHE</sequence>
<evidence type="ECO:0000256" key="6">
    <source>
        <dbReference type="ARBA" id="ARBA00022723"/>
    </source>
</evidence>
<evidence type="ECO:0000256" key="2">
    <source>
        <dbReference type="ARBA" id="ARBA00004167"/>
    </source>
</evidence>
<dbReference type="InterPro" id="IPR017972">
    <property type="entry name" value="Cyt_P450_CS"/>
</dbReference>
<proteinExistence type="inferred from homology"/>
<evidence type="ECO:0000256" key="13">
    <source>
        <dbReference type="RuleBase" id="RU000461"/>
    </source>
</evidence>
<keyword evidence="9 12" id="KW-0408">Iron</keyword>
<dbReference type="InterPro" id="IPR002401">
    <property type="entry name" value="Cyt_P450_E_grp-I"/>
</dbReference>
<dbReference type="CDD" id="cd11043">
    <property type="entry name" value="CYP90-like"/>
    <property type="match status" value="1"/>
</dbReference>
<dbReference type="AlphaFoldDB" id="A0A5B7C8H1"/>
<gene>
    <name evidence="15" type="ORF">Din_046576</name>
</gene>
<accession>A0A5B7C8H1</accession>
<dbReference type="SUPFAM" id="SSF48264">
    <property type="entry name" value="Cytochrome P450"/>
    <property type="match status" value="1"/>
</dbReference>
<evidence type="ECO:0000256" key="1">
    <source>
        <dbReference type="ARBA" id="ARBA00001971"/>
    </source>
</evidence>
<comment type="subcellular location">
    <subcellularLocation>
        <location evidence="2">Membrane</location>
        <topology evidence="2">Single-pass membrane protein</topology>
    </subcellularLocation>
</comment>
<keyword evidence="7 14" id="KW-1133">Transmembrane helix</keyword>
<feature type="transmembrane region" description="Helical" evidence="14">
    <location>
        <begin position="276"/>
        <end position="300"/>
    </location>
</feature>
<dbReference type="GO" id="GO:0004497">
    <property type="term" value="F:monooxygenase activity"/>
    <property type="evidence" value="ECO:0007669"/>
    <property type="project" value="UniProtKB-KW"/>
</dbReference>
<dbReference type="InterPro" id="IPR001128">
    <property type="entry name" value="Cyt_P450"/>
</dbReference>
<evidence type="ECO:0000256" key="7">
    <source>
        <dbReference type="ARBA" id="ARBA00022989"/>
    </source>
</evidence>
<dbReference type="PRINTS" id="PR00385">
    <property type="entry name" value="P450"/>
</dbReference>
<evidence type="ECO:0000256" key="5">
    <source>
        <dbReference type="ARBA" id="ARBA00022692"/>
    </source>
</evidence>
<dbReference type="FunFam" id="1.10.630.10:FF:000020">
    <property type="entry name" value="Cytochrome P450 family protein"/>
    <property type="match status" value="1"/>
</dbReference>
<comment type="similarity">
    <text evidence="3 13">Belongs to the cytochrome P450 family.</text>
</comment>
<evidence type="ECO:0000256" key="12">
    <source>
        <dbReference type="PIRSR" id="PIRSR602401-1"/>
    </source>
</evidence>
<evidence type="ECO:0000256" key="11">
    <source>
        <dbReference type="ARBA" id="ARBA00023136"/>
    </source>
</evidence>
<dbReference type="GO" id="GO:0016125">
    <property type="term" value="P:sterol metabolic process"/>
    <property type="evidence" value="ECO:0007669"/>
    <property type="project" value="TreeGrafter"/>
</dbReference>
<evidence type="ECO:0000256" key="10">
    <source>
        <dbReference type="ARBA" id="ARBA00023033"/>
    </source>
</evidence>
<dbReference type="EMBL" id="GHES01046576">
    <property type="protein sequence ID" value="MPA77135.1"/>
    <property type="molecule type" value="Transcribed_RNA"/>
</dbReference>
<reference evidence="15" key="1">
    <citation type="submission" date="2019-08" db="EMBL/GenBank/DDBJ databases">
        <title>Reference gene set and small RNA set construction with multiple tissues from Davidia involucrata Baill.</title>
        <authorList>
            <person name="Yang H."/>
            <person name="Zhou C."/>
            <person name="Li G."/>
            <person name="Wang J."/>
            <person name="Gao P."/>
            <person name="Wang M."/>
            <person name="Wang R."/>
            <person name="Zhao Y."/>
        </authorList>
    </citation>
    <scope>NUCLEOTIDE SEQUENCE</scope>
    <source>
        <tissue evidence="15">Mixed with DoveR01_LX</tissue>
    </source>
</reference>
<dbReference type="GO" id="GO:0010268">
    <property type="term" value="P:brassinosteroid homeostasis"/>
    <property type="evidence" value="ECO:0007669"/>
    <property type="project" value="TreeGrafter"/>
</dbReference>
<dbReference type="GO" id="GO:0016020">
    <property type="term" value="C:membrane"/>
    <property type="evidence" value="ECO:0007669"/>
    <property type="project" value="UniProtKB-SubCell"/>
</dbReference>
<evidence type="ECO:0008006" key="16">
    <source>
        <dbReference type="Google" id="ProtNLM"/>
    </source>
</evidence>
<evidence type="ECO:0000256" key="3">
    <source>
        <dbReference type="ARBA" id="ARBA00010617"/>
    </source>
</evidence>
<dbReference type="PROSITE" id="PS00086">
    <property type="entry name" value="CYTOCHROME_P450"/>
    <property type="match status" value="1"/>
</dbReference>
<keyword evidence="11 14" id="KW-0472">Membrane</keyword>
<feature type="transmembrane region" description="Helical" evidence="14">
    <location>
        <begin position="6"/>
        <end position="23"/>
    </location>
</feature>
<name>A0A5B7C8H1_DAVIN</name>
<dbReference type="GO" id="GO:0020037">
    <property type="term" value="F:heme binding"/>
    <property type="evidence" value="ECO:0007669"/>
    <property type="project" value="InterPro"/>
</dbReference>
<dbReference type="Gene3D" id="1.10.630.10">
    <property type="entry name" value="Cytochrome P450"/>
    <property type="match status" value="1"/>
</dbReference>
<evidence type="ECO:0000256" key="8">
    <source>
        <dbReference type="ARBA" id="ARBA00023002"/>
    </source>
</evidence>